<keyword evidence="2" id="KW-0472">Membrane</keyword>
<evidence type="ECO:0000256" key="2">
    <source>
        <dbReference type="SAM" id="Phobius"/>
    </source>
</evidence>
<gene>
    <name evidence="3" type="ORF">FN846DRAFT_911195</name>
</gene>
<dbReference type="AlphaFoldDB" id="A0A5J5ELD8"/>
<evidence type="ECO:0000313" key="4">
    <source>
        <dbReference type="Proteomes" id="UP000326924"/>
    </source>
</evidence>
<feature type="transmembrane region" description="Helical" evidence="2">
    <location>
        <begin position="6"/>
        <end position="27"/>
    </location>
</feature>
<dbReference type="OrthoDB" id="5430627at2759"/>
<evidence type="ECO:0000256" key="1">
    <source>
        <dbReference type="SAM" id="MobiDB-lite"/>
    </source>
</evidence>
<reference evidence="3 4" key="1">
    <citation type="submission" date="2019-09" db="EMBL/GenBank/DDBJ databases">
        <title>Draft genome of the ectomycorrhizal ascomycete Sphaerosporella brunnea.</title>
        <authorList>
            <consortium name="DOE Joint Genome Institute"/>
            <person name="Benucci G.M."/>
            <person name="Marozzi G."/>
            <person name="Antonielli L."/>
            <person name="Sanchez S."/>
            <person name="Marco P."/>
            <person name="Wang X."/>
            <person name="Falini L.B."/>
            <person name="Barry K."/>
            <person name="Haridas S."/>
            <person name="Lipzen A."/>
            <person name="Labutti K."/>
            <person name="Grigoriev I.V."/>
            <person name="Murat C."/>
            <person name="Martin F."/>
            <person name="Albertini E."/>
            <person name="Donnini D."/>
            <person name="Bonito G."/>
        </authorList>
    </citation>
    <scope>NUCLEOTIDE SEQUENCE [LARGE SCALE GENOMIC DNA]</scope>
    <source>
        <strain evidence="3 4">Sb_GMNB300</strain>
    </source>
</reference>
<keyword evidence="4" id="KW-1185">Reference proteome</keyword>
<feature type="region of interest" description="Disordered" evidence="1">
    <location>
        <begin position="256"/>
        <end position="306"/>
    </location>
</feature>
<feature type="region of interest" description="Disordered" evidence="1">
    <location>
        <begin position="221"/>
        <end position="240"/>
    </location>
</feature>
<organism evidence="3 4">
    <name type="scientific">Sphaerosporella brunnea</name>
    <dbReference type="NCBI Taxonomy" id="1250544"/>
    <lineage>
        <taxon>Eukaryota</taxon>
        <taxon>Fungi</taxon>
        <taxon>Dikarya</taxon>
        <taxon>Ascomycota</taxon>
        <taxon>Pezizomycotina</taxon>
        <taxon>Pezizomycetes</taxon>
        <taxon>Pezizales</taxon>
        <taxon>Pyronemataceae</taxon>
        <taxon>Sphaerosporella</taxon>
    </lineage>
</organism>
<keyword evidence="2" id="KW-0812">Transmembrane</keyword>
<protein>
    <recommendedName>
        <fullName evidence="5">Extracellular membrane protein CFEM domain-containing protein</fullName>
    </recommendedName>
</protein>
<comment type="caution">
    <text evidence="3">The sequence shown here is derived from an EMBL/GenBank/DDBJ whole genome shotgun (WGS) entry which is preliminary data.</text>
</comment>
<dbReference type="InParanoid" id="A0A5J5ELD8"/>
<sequence length="512" mass="52905">MHPPLGRLLFLLPTGLLATLGALLPLFTPEANGQNAASSFVFAFVAAFAFAALLWPAAAAPRVEEEDFLPVAIPAAPEPAPARLRDAVPAQELAEALAEAARVASPWLLLLLLLLVLPRSARAAVGYGPFFDGCGDNCQTALRIFCTEGLDGAQQRECWCASREYGARMAACLATCDPAVSNVALQREAMLRFRAVVCGGGPAVRDPAFASYYSTRYRGAWKPTPTSAAPPPPVDVMGTLSSGASASASAASTVAASATATRRRTSSATTSFATQTRAAPSSPSSSTATSTATAPSSAPTTTTSRRLSTAAIVGVSLGSLAAFTSLLLLGAFLARRHQRSKTPACGAPTTPTQPSSDWPPPSRIQRRESVYYSPDDVGGVGVGVVPEVRVTAATPSVTEIEVEDAEEGGGGGGGDSACSSRPESSSAGGGSSEWTSDCDDPHEFWDIGFDREGGSPAPPPPDVSPEEEYYRGRYWNGSSSRSSSSSSSYAYCEHPGRRWPDGGGSGVGGGRF</sequence>
<evidence type="ECO:0008006" key="5">
    <source>
        <dbReference type="Google" id="ProtNLM"/>
    </source>
</evidence>
<feature type="region of interest" description="Disordered" evidence="1">
    <location>
        <begin position="340"/>
        <end position="363"/>
    </location>
</feature>
<dbReference type="Proteomes" id="UP000326924">
    <property type="component" value="Unassembled WGS sequence"/>
</dbReference>
<feature type="region of interest" description="Disordered" evidence="1">
    <location>
        <begin position="395"/>
        <end position="512"/>
    </location>
</feature>
<feature type="transmembrane region" description="Helical" evidence="2">
    <location>
        <begin position="310"/>
        <end position="334"/>
    </location>
</feature>
<proteinExistence type="predicted"/>
<feature type="compositionally biased region" description="Low complexity" evidence="1">
    <location>
        <begin position="478"/>
        <end position="488"/>
    </location>
</feature>
<feature type="compositionally biased region" description="Gly residues" evidence="1">
    <location>
        <begin position="501"/>
        <end position="512"/>
    </location>
</feature>
<accession>A0A5J5ELD8</accession>
<feature type="compositionally biased region" description="Basic and acidic residues" evidence="1">
    <location>
        <begin position="439"/>
        <end position="453"/>
    </location>
</feature>
<dbReference type="EMBL" id="VXIS01000235">
    <property type="protein sequence ID" value="KAA8895934.1"/>
    <property type="molecule type" value="Genomic_DNA"/>
</dbReference>
<feature type="compositionally biased region" description="Low complexity" evidence="1">
    <location>
        <begin position="416"/>
        <end position="426"/>
    </location>
</feature>
<feature type="transmembrane region" description="Helical" evidence="2">
    <location>
        <begin position="39"/>
        <end position="58"/>
    </location>
</feature>
<keyword evidence="2" id="KW-1133">Transmembrane helix</keyword>
<evidence type="ECO:0000313" key="3">
    <source>
        <dbReference type="EMBL" id="KAA8895934.1"/>
    </source>
</evidence>
<name>A0A5J5ELD8_9PEZI</name>